<feature type="region of interest" description="Disordered" evidence="1">
    <location>
        <begin position="1"/>
        <end position="77"/>
    </location>
</feature>
<evidence type="ECO:0000313" key="2">
    <source>
        <dbReference type="EMBL" id="KAF2503392.1"/>
    </source>
</evidence>
<proteinExistence type="predicted"/>
<evidence type="ECO:0008006" key="4">
    <source>
        <dbReference type="Google" id="ProtNLM"/>
    </source>
</evidence>
<accession>A0A6A6RG99</accession>
<evidence type="ECO:0000256" key="1">
    <source>
        <dbReference type="SAM" id="MobiDB-lite"/>
    </source>
</evidence>
<name>A0A6A6RG99_9PEZI</name>
<feature type="compositionally biased region" description="Polar residues" evidence="1">
    <location>
        <begin position="58"/>
        <end position="67"/>
    </location>
</feature>
<organism evidence="2 3">
    <name type="scientific">Lophium mytilinum</name>
    <dbReference type="NCBI Taxonomy" id="390894"/>
    <lineage>
        <taxon>Eukaryota</taxon>
        <taxon>Fungi</taxon>
        <taxon>Dikarya</taxon>
        <taxon>Ascomycota</taxon>
        <taxon>Pezizomycotina</taxon>
        <taxon>Dothideomycetes</taxon>
        <taxon>Pleosporomycetidae</taxon>
        <taxon>Mytilinidiales</taxon>
        <taxon>Mytilinidiaceae</taxon>
        <taxon>Lophium</taxon>
    </lineage>
</organism>
<feature type="compositionally biased region" description="Basic and acidic residues" evidence="1">
    <location>
        <begin position="26"/>
        <end position="36"/>
    </location>
</feature>
<dbReference type="Proteomes" id="UP000799750">
    <property type="component" value="Unassembled WGS sequence"/>
</dbReference>
<dbReference type="OrthoDB" id="3539644at2759"/>
<dbReference type="EMBL" id="MU004181">
    <property type="protein sequence ID" value="KAF2503392.1"/>
    <property type="molecule type" value="Genomic_DNA"/>
</dbReference>
<sequence length="587" mass="63966">MPYQSQSDDSDRASFSDEYSPTDGYFSDRLHPRDVYIDVASSEPRSLSKASEADLERSTGTSSSSPVCQGMLQPRGSSNEVTPLMRQMESNQPPPAYYEGPFNQQVTYNTMLNEPAPSQAANPVSATPLLGAPRPLQDMGGFREPFEYNSYQKYPQHVRNFCSGRLLKIVLLLCAAIVAACLASGASMHKDNHSSDAPREIVDWPPYCTSKYHTTSEDFDFGTPHSFSIQELLSDPLYKLGTISGTLHVMKAPKGQKSGLTGNLVMATPDFVEIEELRYVKTDTSFQIKEPIVKKYEAFYRSVCLRIELYLYVSPGVRLEKLTANAHHLSVQIYDGVDIEVTNETTIQLDAGSLDAHPFRSREITIDLRSGAVTGRYALMDLLSIKTKSGMISVDVEPKEADKDHPTAAVFRAESLSGLVKVDFDTFDIPARDYKTAIVSRSGLVSAVLIHGSSTDIKVGSGSITADIIPFEADAGLSTLNTNTRSGMTKVTLKPPYKNPGTAISRLTSSHTARSGAMVLHYPQEWEGAINGGTHSGSLTLYGEDVEIIHFGGGYAGKTVKAKKGRGNSTLEFDTWSGSVEVTVGST</sequence>
<reference evidence="2" key="1">
    <citation type="journal article" date="2020" name="Stud. Mycol.">
        <title>101 Dothideomycetes genomes: a test case for predicting lifestyles and emergence of pathogens.</title>
        <authorList>
            <person name="Haridas S."/>
            <person name="Albert R."/>
            <person name="Binder M."/>
            <person name="Bloem J."/>
            <person name="Labutti K."/>
            <person name="Salamov A."/>
            <person name="Andreopoulos B."/>
            <person name="Baker S."/>
            <person name="Barry K."/>
            <person name="Bills G."/>
            <person name="Bluhm B."/>
            <person name="Cannon C."/>
            <person name="Castanera R."/>
            <person name="Culley D."/>
            <person name="Daum C."/>
            <person name="Ezra D."/>
            <person name="Gonzalez J."/>
            <person name="Henrissat B."/>
            <person name="Kuo A."/>
            <person name="Liang C."/>
            <person name="Lipzen A."/>
            <person name="Lutzoni F."/>
            <person name="Magnuson J."/>
            <person name="Mondo S."/>
            <person name="Nolan M."/>
            <person name="Ohm R."/>
            <person name="Pangilinan J."/>
            <person name="Park H.-J."/>
            <person name="Ramirez L."/>
            <person name="Alfaro M."/>
            <person name="Sun H."/>
            <person name="Tritt A."/>
            <person name="Yoshinaga Y."/>
            <person name="Zwiers L.-H."/>
            <person name="Turgeon B."/>
            <person name="Goodwin S."/>
            <person name="Spatafora J."/>
            <person name="Crous P."/>
            <person name="Grigoriev I."/>
        </authorList>
    </citation>
    <scope>NUCLEOTIDE SEQUENCE</scope>
    <source>
        <strain evidence="2">CBS 269.34</strain>
    </source>
</reference>
<keyword evidence="3" id="KW-1185">Reference proteome</keyword>
<evidence type="ECO:0000313" key="3">
    <source>
        <dbReference type="Proteomes" id="UP000799750"/>
    </source>
</evidence>
<dbReference type="AlphaFoldDB" id="A0A6A6RG99"/>
<protein>
    <recommendedName>
        <fullName evidence="4">Adhesin domain-containing protein</fullName>
    </recommendedName>
</protein>
<gene>
    <name evidence="2" type="ORF">BU16DRAFT_577195</name>
</gene>